<name>S9WM85_9TRYP</name>
<dbReference type="VEuPathDB" id="TriTrypDB:ADEAN_000195600"/>
<proteinExistence type="predicted"/>
<feature type="domain" description="Peptidase M16 N-terminal" evidence="1">
    <location>
        <begin position="44"/>
        <end position="185"/>
    </location>
</feature>
<dbReference type="PANTHER" id="PTHR11851">
    <property type="entry name" value="METALLOPROTEASE"/>
    <property type="match status" value="1"/>
</dbReference>
<dbReference type="InterPro" id="IPR011249">
    <property type="entry name" value="Metalloenz_LuxS/M16"/>
</dbReference>
<dbReference type="GO" id="GO:0005739">
    <property type="term" value="C:mitochondrion"/>
    <property type="evidence" value="ECO:0007669"/>
    <property type="project" value="TreeGrafter"/>
</dbReference>
<evidence type="ECO:0000313" key="3">
    <source>
        <dbReference type="EMBL" id="CAD2214509.1"/>
    </source>
</evidence>
<evidence type="ECO:0000259" key="1">
    <source>
        <dbReference type="Pfam" id="PF00675"/>
    </source>
</evidence>
<organism evidence="3 4">
    <name type="scientific">Angomonas deanei</name>
    <dbReference type="NCBI Taxonomy" id="59799"/>
    <lineage>
        <taxon>Eukaryota</taxon>
        <taxon>Discoba</taxon>
        <taxon>Euglenozoa</taxon>
        <taxon>Kinetoplastea</taxon>
        <taxon>Metakinetoplastina</taxon>
        <taxon>Trypanosomatida</taxon>
        <taxon>Trypanosomatidae</taxon>
        <taxon>Strigomonadinae</taxon>
        <taxon>Angomonas</taxon>
    </lineage>
</organism>
<dbReference type="PANTHER" id="PTHR11851:SF156">
    <property type="entry name" value="PROCESSING PEPTIDASE, BETA SUBUNIT, PUTATIVE-RELATED"/>
    <property type="match status" value="1"/>
</dbReference>
<accession>S9WM85</accession>
<dbReference type="AlphaFoldDB" id="S9WM85"/>
<reference evidence="3 4" key="1">
    <citation type="submission" date="2020-08" db="EMBL/GenBank/DDBJ databases">
        <authorList>
            <person name="Newling K."/>
            <person name="Davey J."/>
            <person name="Forrester S."/>
        </authorList>
    </citation>
    <scope>NUCLEOTIDE SEQUENCE [LARGE SCALE GENOMIC DNA]</scope>
    <source>
        <strain evidence="4">Crithidia deanei Carvalho (ATCC PRA-265)</strain>
    </source>
</reference>
<dbReference type="GO" id="GO:0046872">
    <property type="term" value="F:metal ion binding"/>
    <property type="evidence" value="ECO:0007669"/>
    <property type="project" value="InterPro"/>
</dbReference>
<dbReference type="SUPFAM" id="SSF63411">
    <property type="entry name" value="LuxS/MPP-like metallohydrolase"/>
    <property type="match status" value="2"/>
</dbReference>
<evidence type="ECO:0000313" key="4">
    <source>
        <dbReference type="Proteomes" id="UP000515908"/>
    </source>
</evidence>
<dbReference type="Pfam" id="PF05193">
    <property type="entry name" value="Peptidase_M16_C"/>
    <property type="match status" value="1"/>
</dbReference>
<feature type="domain" description="Peptidase M16 C-terminal" evidence="2">
    <location>
        <begin position="200"/>
        <end position="402"/>
    </location>
</feature>
<dbReference type="Proteomes" id="UP000515908">
    <property type="component" value="Chromosome 03"/>
</dbReference>
<keyword evidence="4" id="KW-1185">Reference proteome</keyword>
<evidence type="ECO:0000259" key="2">
    <source>
        <dbReference type="Pfam" id="PF05193"/>
    </source>
</evidence>
<dbReference type="InterPro" id="IPR011765">
    <property type="entry name" value="Pept_M16_N"/>
</dbReference>
<dbReference type="InterPro" id="IPR050361">
    <property type="entry name" value="MPP/UQCRC_Complex"/>
</dbReference>
<dbReference type="EMBL" id="LR877147">
    <property type="protein sequence ID" value="CAD2214509.1"/>
    <property type="molecule type" value="Genomic_DNA"/>
</dbReference>
<protein>
    <submittedName>
        <fullName evidence="3">Insulinase (Peptidase family M16)/Peptidase M16 inactive domain containing protein, putative</fullName>
    </submittedName>
</protein>
<sequence>MSVSFSTLVQRARPASNHATSSAFREVLKKLPPTNVSALGNGVRVACEENPLSKVATVGVWLDAGSRYEPAQFAGASRVLEKCGFLGTANQSGEQITKAIDELGGQIAVNVGREHTYLYMKVAKENTSRAVGLLADVVRNARLSDADIVKARSQVLEEQRLFEERPDDICFDNLHRCAFDSTSHGLGTPLYGTEAGVQTVTAEELKKYRTSVLGGSRVVVVGAGGVDHTALEKAAQQYFGDLEKGSTRLPVESRYVGGEYRLWNLRYKTANIAWAFQTCGAASEDNVPLALACEIPGSFHRSQHELGQHAMHRVLKTFSSLDHSTPTNTHFNEKCIETANPFLHSYKDEGLCGMYVVGRPAAGGPGDGGVMVEVLQYTIAEWCRFAQKMLHENELNQAKTNLKAQLLFNMDGSANTAQDIGRQVLHLGRRVPLGEMYDRIDDTTGTNVQEVLQHYFYGRKPVYSYLGYIANIPHYDWTQHWTYKYWY</sequence>
<dbReference type="OrthoDB" id="10251424at2759"/>
<dbReference type="Pfam" id="PF00675">
    <property type="entry name" value="Peptidase_M16"/>
    <property type="match status" value="1"/>
</dbReference>
<dbReference type="InterPro" id="IPR007863">
    <property type="entry name" value="Peptidase_M16_C"/>
</dbReference>
<gene>
    <name evidence="3" type="ORF">ADEAN_000195600</name>
</gene>
<dbReference type="Gene3D" id="3.30.830.10">
    <property type="entry name" value="Metalloenzyme, LuxS/M16 peptidase-like"/>
    <property type="match status" value="2"/>
</dbReference>